<feature type="compositionally biased region" description="Low complexity" evidence="1">
    <location>
        <begin position="383"/>
        <end position="393"/>
    </location>
</feature>
<sequence>MFTNSQIQRPVAITSLKQRTSSTCKKKDYSNQTLFSLLKLVKLREYFITVDNFRIWRRHLAWSKLNGADLRNHLTQRFASSMVFMSLLLGAELNVLFNSSHVTSQMRQDMSNENTGSLLFWIGITIIVSAVLTLLTLITTFTAWGMVSSISDNNSHCVLRSSIGQYVVHLPAKLIVAAIYAFLLWIVLWLFVLLPGIWPYVLLLFLAIMFFHVVITFSAFGRLIMHSGAMGTERIFDQAFEQDLLPHGLHSSLLIEAQVNLEENKSITRQYRRNSKENLFSPDPNFESSKSNGLSNRSGRGSDRGSDRGSFSDSIDGSERSVSSTFGWLNKNGGNGGNSESIRTPGKQRKSTSGGNVLPTPSLLNSANHTGKSMKRLSDLSDLRSSSSAESSDNMTTPQLPKVTKAPGNFRKTPTPEEVRRQRKVSWDNVGMEKVLSETYASPLEGITPTTSNKRQSPQSELGSIREPDTEWTDNIIDPELGEIGVRNDFDGKKYKNVNLLNEEIDAEGWRSGSLPFKENGDETSEFQHLLSDREGIIRFNYSTRSETGQPEQS</sequence>
<keyword evidence="2" id="KW-1133">Transmembrane helix</keyword>
<protein>
    <submittedName>
        <fullName evidence="3">Uncharacterized protein</fullName>
    </submittedName>
</protein>
<dbReference type="EMBL" id="HBGN01011068">
    <property type="protein sequence ID" value="CAD9322524.1"/>
    <property type="molecule type" value="Transcribed_RNA"/>
</dbReference>
<evidence type="ECO:0000313" key="3">
    <source>
        <dbReference type="EMBL" id="CAD9322524.1"/>
    </source>
</evidence>
<organism evidence="3">
    <name type="scientific">Ditylum brightwellii</name>
    <dbReference type="NCBI Taxonomy" id="49249"/>
    <lineage>
        <taxon>Eukaryota</taxon>
        <taxon>Sar</taxon>
        <taxon>Stramenopiles</taxon>
        <taxon>Ochrophyta</taxon>
        <taxon>Bacillariophyta</taxon>
        <taxon>Mediophyceae</taxon>
        <taxon>Lithodesmiophycidae</taxon>
        <taxon>Lithodesmiales</taxon>
        <taxon>Lithodesmiaceae</taxon>
        <taxon>Ditylum</taxon>
    </lineage>
</organism>
<evidence type="ECO:0000256" key="2">
    <source>
        <dbReference type="SAM" id="Phobius"/>
    </source>
</evidence>
<feature type="compositionally biased region" description="Polar residues" evidence="1">
    <location>
        <begin position="448"/>
        <end position="462"/>
    </location>
</feature>
<name>A0A7S1YXI7_9STRA</name>
<feature type="region of interest" description="Disordered" evidence="1">
    <location>
        <begin position="272"/>
        <end position="426"/>
    </location>
</feature>
<accession>A0A7S1YXI7</accession>
<feature type="transmembrane region" description="Helical" evidence="2">
    <location>
        <begin position="78"/>
        <end position="98"/>
    </location>
</feature>
<reference evidence="3" key="1">
    <citation type="submission" date="2021-01" db="EMBL/GenBank/DDBJ databases">
        <authorList>
            <person name="Corre E."/>
            <person name="Pelletier E."/>
            <person name="Niang G."/>
            <person name="Scheremetjew M."/>
            <person name="Finn R."/>
            <person name="Kale V."/>
            <person name="Holt S."/>
            <person name="Cochrane G."/>
            <person name="Meng A."/>
            <person name="Brown T."/>
            <person name="Cohen L."/>
        </authorList>
    </citation>
    <scope>NUCLEOTIDE SEQUENCE</scope>
    <source>
        <strain evidence="3">Pop2</strain>
    </source>
</reference>
<feature type="compositionally biased region" description="Polar residues" evidence="1">
    <location>
        <begin position="362"/>
        <end position="371"/>
    </location>
</feature>
<keyword evidence="2" id="KW-0472">Membrane</keyword>
<evidence type="ECO:0000256" key="1">
    <source>
        <dbReference type="SAM" id="MobiDB-lite"/>
    </source>
</evidence>
<feature type="region of interest" description="Disordered" evidence="1">
    <location>
        <begin position="440"/>
        <end position="473"/>
    </location>
</feature>
<feature type="transmembrane region" description="Helical" evidence="2">
    <location>
        <begin position="118"/>
        <end position="145"/>
    </location>
</feature>
<feature type="transmembrane region" description="Helical" evidence="2">
    <location>
        <begin position="166"/>
        <end position="191"/>
    </location>
</feature>
<feature type="transmembrane region" description="Helical" evidence="2">
    <location>
        <begin position="197"/>
        <end position="220"/>
    </location>
</feature>
<feature type="compositionally biased region" description="Low complexity" evidence="1">
    <location>
        <begin position="288"/>
        <end position="299"/>
    </location>
</feature>
<gene>
    <name evidence="3" type="ORF">DBRI1063_LOCUS7071</name>
</gene>
<dbReference type="AlphaFoldDB" id="A0A7S1YXI7"/>
<keyword evidence="2" id="KW-0812">Transmembrane</keyword>
<proteinExistence type="predicted"/>